<evidence type="ECO:0000256" key="3">
    <source>
        <dbReference type="ARBA" id="ARBA00022729"/>
    </source>
</evidence>
<dbReference type="SMART" id="SM01411">
    <property type="entry name" value="Ephrin_rec_like"/>
    <property type="match status" value="9"/>
</dbReference>
<evidence type="ECO:0000313" key="10">
    <source>
        <dbReference type="Proteomes" id="UP000186817"/>
    </source>
</evidence>
<feature type="domain" description="TNFR-Cys" evidence="8">
    <location>
        <begin position="181"/>
        <end position="229"/>
    </location>
</feature>
<dbReference type="InterPro" id="IPR051514">
    <property type="entry name" value="R-spondin"/>
</dbReference>
<evidence type="ECO:0000256" key="6">
    <source>
        <dbReference type="PROSITE-ProRule" id="PRU00206"/>
    </source>
</evidence>
<keyword evidence="10" id="KW-1185">Reference proteome</keyword>
<dbReference type="InterPro" id="IPR009030">
    <property type="entry name" value="Growth_fac_rcpt_cys_sf"/>
</dbReference>
<dbReference type="SMART" id="SM00181">
    <property type="entry name" value="EGF"/>
    <property type="match status" value="35"/>
</dbReference>
<evidence type="ECO:0000256" key="1">
    <source>
        <dbReference type="ARBA" id="ARBA00004613"/>
    </source>
</evidence>
<comment type="subcellular location">
    <subcellularLocation>
        <location evidence="1">Secreted</location>
    </subcellularLocation>
</comment>
<evidence type="ECO:0000256" key="4">
    <source>
        <dbReference type="ARBA" id="ARBA00023157"/>
    </source>
</evidence>
<reference evidence="9 10" key="1">
    <citation type="submission" date="2016-02" db="EMBL/GenBank/DDBJ databases">
        <title>Genome analysis of coral dinoflagellate symbionts highlights evolutionary adaptations to a symbiotic lifestyle.</title>
        <authorList>
            <person name="Aranda M."/>
            <person name="Li Y."/>
            <person name="Liew Y.J."/>
            <person name="Baumgarten S."/>
            <person name="Simakov O."/>
            <person name="Wilson M."/>
            <person name="Piel J."/>
            <person name="Ashoor H."/>
            <person name="Bougouffa S."/>
            <person name="Bajic V.B."/>
            <person name="Ryu T."/>
            <person name="Ravasi T."/>
            <person name="Bayer T."/>
            <person name="Micklem G."/>
            <person name="Kim H."/>
            <person name="Bhak J."/>
            <person name="Lajeunesse T.C."/>
            <person name="Voolstra C.R."/>
        </authorList>
    </citation>
    <scope>NUCLEOTIDE SEQUENCE [LARGE SCALE GENOMIC DNA]</scope>
    <source>
        <strain evidence="9 10">CCMP2467</strain>
    </source>
</reference>
<evidence type="ECO:0000256" key="7">
    <source>
        <dbReference type="SAM" id="SignalP"/>
    </source>
</evidence>
<dbReference type="InterPro" id="IPR001368">
    <property type="entry name" value="TNFR/NGFR_Cys_rich_reg"/>
</dbReference>
<keyword evidence="3 7" id="KW-0732">Signal</keyword>
<proteinExistence type="predicted"/>
<evidence type="ECO:0000256" key="5">
    <source>
        <dbReference type="ARBA" id="ARBA00023180"/>
    </source>
</evidence>
<name>A0A1Q9CW23_SYMMI</name>
<feature type="repeat" description="TNFR-Cys" evidence="6">
    <location>
        <begin position="181"/>
        <end position="229"/>
    </location>
</feature>
<accession>A0A1Q9CW23</accession>
<comment type="caution">
    <text evidence="9">The sequence shown here is derived from an EMBL/GenBank/DDBJ whole genome shotgun (WGS) entry which is preliminary data.</text>
</comment>
<evidence type="ECO:0000313" key="9">
    <source>
        <dbReference type="EMBL" id="OLP87121.1"/>
    </source>
</evidence>
<dbReference type="OrthoDB" id="441583at2759"/>
<keyword evidence="5" id="KW-0325">Glycoprotein</keyword>
<dbReference type="PROSITE" id="PS50050">
    <property type="entry name" value="TNFR_NGFR_2"/>
    <property type="match status" value="1"/>
</dbReference>
<comment type="caution">
    <text evidence="6">Lacks conserved residue(s) required for the propagation of feature annotation.</text>
</comment>
<evidence type="ECO:0000259" key="8">
    <source>
        <dbReference type="PROSITE" id="PS50050"/>
    </source>
</evidence>
<keyword evidence="4" id="KW-1015">Disulfide bond</keyword>
<sequence>MASFTSFHICLSQLSCSRWLRVAVLWSVLVGASAKHRIHRSPSPPQRSEVPRIRTSVNESFAKRHKFNASENHSAESLHLLSLMSTLDAKSATKAISCRLHCKECAVESGLCSVCDNAMSLDPTSGNCVAVCPLGYFSSGSGKSDRICQPCSANCNKCFHADQCLECKSSMYLSASKCQPECPSGFYKHGAGAVGRTCLPCSKNCKRCSDWFSCDECADDAYLTSDASCVTVCPDGFYAEGNGIVGGVCRACDTTCTKCSGPHACIECAGSRYLTPFFQCESQCPVGTYPHGQGQVGRQCLPCPPGCSACTSPLNCLECVEDFYLAPDQMCTQSCPDGYYGADSRSSICDSAFSKRFNLGTFSETARGMSEVVLVSDEPPENCCAACVAAEGCGGFELLNGRCHMKGDLGKLTRSGSRTYFEKLPRTHPVFSGATRYCTPCPSHCSSCTMDGQCMECMAAQSLSFRAQCNAECPAGYYKNGTDEVGNVCQECISVCSQCESETVCTECREFKFLTPNSTCEAACPDGFWANGTDEVGGLCSRCKDECTKCTSHEVCTECGPLHFLTPDHKCSKTCPDGFYPDGDPSSIGGVCTKCVSPCTLCKSAERCVECGNFSFLTRNFTCEEACPEGFFSNYPNQDVERAIGRTCLACRFNEDTCKNALDTVAKRWVASLLEDGNETPAAEFTILADECKNGKFLTPGRSCQDRNACWPPYVNRRYPKVGSLNDSRMDDGLIGGVCAECPDDCNQCELWDKCTECRHSKYLTPDDHCNSTCPETHYPHNPKENDTDSSVGRICVACEGNCSHCVTKTECTQCKNGAHLSHKGECNLECPDGFYEQAPSGGGAVGGLCVICPGDCNTCENAEVCTSCRNRALLYKGQCLKECPATHFPEISGDIGGECIECKGLCSECVADDNCTQCKPHGFLHGTSKKWLSRASLQHEGLKKTCAKQCPVGYYKVKGKKTNKFWSRERGVNGLFGSTCEPCVSDCHDCSDLETCLKCQNSKFLDANSQCQASCADGFWGKGSEAIGRTCEVCAENCTTCLSDKTCTECKNSKILTPSGTCDDDCPDGFYAHSSTEDDPTIGSLCVECPENCAKCTSPDHCTECKSATYLTDDHTCDLLCPDGFYGDGTADTGRVCKKCSDDCNRCASDDMCYECKNHKFLTPSDACEAECPEGYYADLSSETPSVGGLCMPCPSGCAACDGPDSCTVCRDNKFLNSKSRLNPTNECLEKCAEGNYGKTGKKDGTYGTCEPCPAECASCVSSDECLSCIDGYKFSKSDRSCTSFCKTGFFKNEKGKCQKCAHGCDMCVNAFLCTRCSENLYATDDMTCQSDCPNGFYGVGIKATGRRCQRCKPHCSKCIDGDICTECTNRKFLTHLDTCESLCPTGYYSEAPNESQPTGGICFPCPPNCVACESAEKCTVCNNNTYLTDDHQCSLSCPVHFYGDGTKGVGRTCMKCGDDCAKCAGEDLCIECKNGKFLVPAGTCELRCPIGYYPSTPAGMIGVGGECLPCAENCHKCTGAHTCLVCRQDAYLTNTSLCVEECPVGFYGTGSGDYMRTCQPCAEHCSQCIGAENCTECMDGMYLTPSETCQADCPDGFYESIQLGTAAGTCEPCAANCSTCINSMICTECQNYQYLDGDSTCSELCERGFYYHMPDDTGGVGGMCKACINHASTCVNETLATQCKDNMYLSSYTWQCDRGCAAGEYPVEPINGMGGECRQCNDNCSLCTSYTSCTQCQHYTYLNPDDWCRDTCPEGYYAENGTEGVGGLCLVCPPTCNLCNSADDCTECKRYTFRTPSATCESECPDNYWEFGMDAIGGTCEMCAENCSLCISDTQCTECNSSLFLSRSGECVEHCSDGDFELGAGESGRTCQKCPPEVSRCINASFATECKDSLYLTPNGTCEERCPPGFYMHGEGEFGRTCPRCAQNCSLCEDAHTCTECQNAHFLTPWNWCELDCPVSYYKSGNEDVGNTCEKCQTHCRTCISEFECTECTDNKYLTPGRSCESLCPDNFFELGSGPTGRTCPPCETNCHKCESATLCTECNNSLHLLDGDCVPVCPDGFFHEGAEDRGRICRDCDSSCAKCSGWDVCLECSKAMYLTPNSTCQAQCPDGYYHNGTGDFGRTCPQCAENCSLCTAADTCTECRNYTYLTHEDWCESECPTGYYEHGTEYLGSTCEPCSENCRDCTSNSVCLECGNEKYLDPSSASCKTSCPDGFFGKEGTDVIGRLCEPCPSTCNMCNSGSECTECRDFNALTPFSTCEKLCPPAFYPNITGEIGAICARCDDTCNTCDSAEVCTQCKMHLLLNPDGKCREICPVGYHPLPGRGPMGGSCPLCSENCSQCANADVCTECRNSTFLTPYFSCEASCPPGYFGQSDGEIGSVCRHCPAGCNLCESLEVCTQCKDHKFLQPDGTCGDVCPTGYYMLEGTGAFGTGGSCPLCAENCSQCVNQTYCTECRNSTYLTPFGWCAADCPDGSYELGNSTVGRTCPLCPSSCNTCESETHCTECKRSMYLTTSHQCEATCPKGFFAKRDGKVGGQCEMCPQQCPECVSAGVCTRCSEPLFLTPHGECAENCPDGYYQEEQEGGGSCPMCPENCATCDSREKCTSCRRGTFMTEYHQCRSVCPAGYYGLFGTCYTCPDTCNLCTSASECTECKNGTYMTPSGTCEYECPDGYHQRGENPIGRFCSKCPWTCLTCLSDDECTSCKNHSWLSPHKMCDFTCPDHFYKDGDEEVGNECRMCPGDASKCISAEYMSECKNGKYLTPSAKCEDSCSKGYYPSGLESFGRTCSSCAENCSACEDATVCTECRNGKYLTPAKWCQDECPAGYYHSGNGSVGRECLPCDDLCNLCTSEDECVECKDNSFLTADSKCQVTCPNGFWGKPGIQGLGGVCESCPSTCYTCHGPLECTVCRDQYYLQDGQCLPTCPEGHYHVGDTDVGRVCEHCPVQCKSCVSEDVCTECQDSLYLTPASTCESSCPDGHYKNYVGKVGSTCPACTENCSLCTNATYCTQCRNSTYLTPEGKCEASCPDGFFGDGEDEIGRICKPCAAPCNKCLSETHCTECRQSTYLNPLTSFCDTTCSTGYYSSGVNTIGRTCEPCAQNCEKCESKDWCTECKNFRYLNGHSCIDACPEGYYKQGTAAIGNTCQACSKDCKSCTSLERCEVCANSTYLTSSRRCEDACSTGFIETGDGIIGRTCEVLCFWCH</sequence>
<dbReference type="PANTHER" id="PTHR46987:SF7">
    <property type="entry name" value="TNFR-CYS DOMAIN-CONTAINING PROTEIN"/>
    <property type="match status" value="1"/>
</dbReference>
<dbReference type="OMA" id="NQCINNY"/>
<dbReference type="PANTHER" id="PTHR46987">
    <property type="entry name" value="NEUROHYPOPHYSIAL HORMONES, N-TERMINAL DOMAIN CONTAINING PROTEIN"/>
    <property type="match status" value="1"/>
</dbReference>
<dbReference type="Pfam" id="PF15913">
    <property type="entry name" value="Furin-like_2"/>
    <property type="match status" value="5"/>
</dbReference>
<dbReference type="Gene3D" id="2.10.220.10">
    <property type="entry name" value="Hormone Receptor, Insulin-like Growth Factor Receptor 1, Chain A, domain 2"/>
    <property type="match status" value="42"/>
</dbReference>
<feature type="signal peptide" evidence="7">
    <location>
        <begin position="1"/>
        <end position="34"/>
    </location>
</feature>
<dbReference type="InterPro" id="IPR043601">
    <property type="entry name" value="Rspo_Fu-CRD_dom"/>
</dbReference>
<dbReference type="Proteomes" id="UP000186817">
    <property type="component" value="Unassembled WGS sequence"/>
</dbReference>
<gene>
    <name evidence="9" type="primary">Pcsk5</name>
    <name evidence="9" type="ORF">AK812_SmicGene31696</name>
</gene>
<dbReference type="InterPro" id="IPR000742">
    <property type="entry name" value="EGF"/>
</dbReference>
<organism evidence="9 10">
    <name type="scientific">Symbiodinium microadriaticum</name>
    <name type="common">Dinoflagellate</name>
    <name type="synonym">Zooxanthella microadriatica</name>
    <dbReference type="NCBI Taxonomy" id="2951"/>
    <lineage>
        <taxon>Eukaryota</taxon>
        <taxon>Sar</taxon>
        <taxon>Alveolata</taxon>
        <taxon>Dinophyceae</taxon>
        <taxon>Suessiales</taxon>
        <taxon>Symbiodiniaceae</taxon>
        <taxon>Symbiodinium</taxon>
    </lineage>
</organism>
<evidence type="ECO:0000256" key="2">
    <source>
        <dbReference type="ARBA" id="ARBA00022525"/>
    </source>
</evidence>
<dbReference type="EMBL" id="LSRX01000878">
    <property type="protein sequence ID" value="OLP87121.1"/>
    <property type="molecule type" value="Genomic_DNA"/>
</dbReference>
<dbReference type="SUPFAM" id="SSF57184">
    <property type="entry name" value="Growth factor receptor domain"/>
    <property type="match status" value="21"/>
</dbReference>
<keyword evidence="2" id="KW-0964">Secreted</keyword>
<dbReference type="SMART" id="SM00261">
    <property type="entry name" value="FU"/>
    <property type="match status" value="55"/>
</dbReference>
<feature type="chain" id="PRO_5012141448" evidence="7">
    <location>
        <begin position="35"/>
        <end position="3206"/>
    </location>
</feature>
<dbReference type="GO" id="GO:0005576">
    <property type="term" value="C:extracellular region"/>
    <property type="evidence" value="ECO:0007669"/>
    <property type="project" value="UniProtKB-SubCell"/>
</dbReference>
<dbReference type="CDD" id="cd00064">
    <property type="entry name" value="FU"/>
    <property type="match status" value="1"/>
</dbReference>
<dbReference type="InterPro" id="IPR006212">
    <property type="entry name" value="Furin_repeat"/>
</dbReference>
<protein>
    <submittedName>
        <fullName evidence="9">Proprotein convertase subtilisin/kexin type 5</fullName>
    </submittedName>
</protein>